<sequence>MEGGASMSSGAPLCGLDDRGRTALRSHASALVGGSCRVDDLAAAPSRRTRIDLWYVPLDHFSPAEQADCLQLLSREERQRHESFKAESARQQYLAARGLVRTSLSRYRDIAPRDWRFATNRYGRPFIEASHGVTGLHFSLSHTHGMVVCAVGGVAELGVDVEHRARAGPVDDLAKSVLAPPEQARFDALADDRRGAFFFTLWTLKEAYLKARGLGMSLPVEGVWFDVDGVQPAVHFTNAIADDPWRWTFRSRQLMGYALGIAVSTSVEPDLVLRRAQPINLPSRGERGQAASGDGEGQKR</sequence>
<name>A0A844QJX6_9HYPH</name>
<dbReference type="GO" id="GO:0008897">
    <property type="term" value="F:holo-[acyl-carrier-protein] synthase activity"/>
    <property type="evidence" value="ECO:0007669"/>
    <property type="project" value="InterPro"/>
</dbReference>
<keyword evidence="2 5" id="KW-0808">Transferase</keyword>
<feature type="domain" description="4'-phosphopantetheinyl transferase N-terminal" evidence="4">
    <location>
        <begin position="65"/>
        <end position="150"/>
    </location>
</feature>
<evidence type="ECO:0000259" key="3">
    <source>
        <dbReference type="Pfam" id="PF01648"/>
    </source>
</evidence>
<dbReference type="PANTHER" id="PTHR12215:SF10">
    <property type="entry name" value="L-AMINOADIPATE-SEMIALDEHYDE DEHYDROGENASE-PHOSPHOPANTETHEINYL TRANSFERASE"/>
    <property type="match status" value="1"/>
</dbReference>
<dbReference type="PANTHER" id="PTHR12215">
    <property type="entry name" value="PHOSPHOPANTETHEINE TRANSFERASE"/>
    <property type="match status" value="1"/>
</dbReference>
<evidence type="ECO:0000259" key="4">
    <source>
        <dbReference type="Pfam" id="PF22624"/>
    </source>
</evidence>
<dbReference type="InterPro" id="IPR055066">
    <property type="entry name" value="AASDHPPT_N"/>
</dbReference>
<evidence type="ECO:0000313" key="6">
    <source>
        <dbReference type="Proteomes" id="UP000463224"/>
    </source>
</evidence>
<dbReference type="SUPFAM" id="SSF56214">
    <property type="entry name" value="4'-phosphopantetheinyl transferase"/>
    <property type="match status" value="2"/>
</dbReference>
<feature type="domain" description="4'-phosphopantetheinyl transferase" evidence="3">
    <location>
        <begin position="157"/>
        <end position="261"/>
    </location>
</feature>
<dbReference type="Pfam" id="PF01648">
    <property type="entry name" value="ACPS"/>
    <property type="match status" value="1"/>
</dbReference>
<dbReference type="GO" id="GO:0019878">
    <property type="term" value="P:lysine biosynthetic process via aminoadipic acid"/>
    <property type="evidence" value="ECO:0007669"/>
    <property type="project" value="TreeGrafter"/>
</dbReference>
<protein>
    <submittedName>
        <fullName evidence="5">4'-phosphopantetheinyl transferase superfamily protein</fullName>
    </submittedName>
</protein>
<dbReference type="GO" id="GO:0005829">
    <property type="term" value="C:cytosol"/>
    <property type="evidence" value="ECO:0007669"/>
    <property type="project" value="TreeGrafter"/>
</dbReference>
<dbReference type="EMBL" id="WPHG01000003">
    <property type="protein sequence ID" value="MVA98338.1"/>
    <property type="molecule type" value="Genomic_DNA"/>
</dbReference>
<keyword evidence="6" id="KW-1185">Reference proteome</keyword>
<proteinExistence type="inferred from homology"/>
<reference evidence="5 6" key="1">
    <citation type="submission" date="2019-12" db="EMBL/GenBank/DDBJ databases">
        <title>Nitratireductor arenosus sp. nov., Isolated from sea sand, Jeju island, South Korea.</title>
        <authorList>
            <person name="Kim W."/>
        </authorList>
    </citation>
    <scope>NUCLEOTIDE SEQUENCE [LARGE SCALE GENOMIC DNA]</scope>
    <source>
        <strain evidence="5 6">CAU 1489</strain>
    </source>
</reference>
<dbReference type="InterPro" id="IPR037143">
    <property type="entry name" value="4-PPantetheinyl_Trfase_dom_sf"/>
</dbReference>
<dbReference type="Gene3D" id="3.90.470.20">
    <property type="entry name" value="4'-phosphopantetheinyl transferase domain"/>
    <property type="match status" value="2"/>
</dbReference>
<evidence type="ECO:0000256" key="2">
    <source>
        <dbReference type="ARBA" id="ARBA00022679"/>
    </source>
</evidence>
<dbReference type="Proteomes" id="UP000463224">
    <property type="component" value="Unassembled WGS sequence"/>
</dbReference>
<dbReference type="AlphaFoldDB" id="A0A844QJX6"/>
<comment type="caution">
    <text evidence="5">The sequence shown here is derived from an EMBL/GenBank/DDBJ whole genome shotgun (WGS) entry which is preliminary data.</text>
</comment>
<evidence type="ECO:0000313" key="5">
    <source>
        <dbReference type="EMBL" id="MVA98338.1"/>
    </source>
</evidence>
<organism evidence="5 6">
    <name type="scientific">Nitratireductor arenosus</name>
    <dbReference type="NCBI Taxonomy" id="2682096"/>
    <lineage>
        <taxon>Bacteria</taxon>
        <taxon>Pseudomonadati</taxon>
        <taxon>Pseudomonadota</taxon>
        <taxon>Alphaproteobacteria</taxon>
        <taxon>Hyphomicrobiales</taxon>
        <taxon>Phyllobacteriaceae</taxon>
        <taxon>Nitratireductor</taxon>
    </lineage>
</organism>
<accession>A0A844QJX6</accession>
<dbReference type="InterPro" id="IPR008278">
    <property type="entry name" value="4-PPantetheinyl_Trfase_dom"/>
</dbReference>
<dbReference type="Pfam" id="PF22624">
    <property type="entry name" value="AASDHPPT_N"/>
    <property type="match status" value="1"/>
</dbReference>
<evidence type="ECO:0000256" key="1">
    <source>
        <dbReference type="ARBA" id="ARBA00010990"/>
    </source>
</evidence>
<dbReference type="InterPro" id="IPR050559">
    <property type="entry name" value="P-Pant_transferase_sf"/>
</dbReference>
<gene>
    <name evidence="5" type="ORF">GN330_13900</name>
</gene>
<dbReference type="GO" id="GO:0000287">
    <property type="term" value="F:magnesium ion binding"/>
    <property type="evidence" value="ECO:0007669"/>
    <property type="project" value="InterPro"/>
</dbReference>
<comment type="similarity">
    <text evidence="1">Belongs to the P-Pant transferase superfamily. Gsp/Sfp/HetI/AcpT family.</text>
</comment>